<feature type="region of interest" description="Disordered" evidence="1">
    <location>
        <begin position="266"/>
        <end position="311"/>
    </location>
</feature>
<sequence>MDVPINNFKGVMLCNRPNENVMIVKEKPFCSRVQPQDQWGLTKKFEEAKALPIPINPVLERHKKWLEEFKLQNQLKKHAKEEQQVREDEKFQRVRDLAKKDREVTKKMKEEYKQMNDIIKKELQDDGPKSKTVQLTAENLKKLEDRDAIKLQEAKTDNKLDPKQGDQKKRYKTKPVWAMTKEEEEEHIKQEEDELLNFVENLDYDSYINDLEVLYLITCKVNVMLKALQQRVSDIKKEGNWKEKLEQGEKKQEQREPDMYDKISQSLGKNDEARSVHSEKTQNSINQLRKRQEQIEQGKQDWEKTTTNGDQKASLEDRIAKHVADEILNQYKNLSNIHSNSSIRKILEREAKKNLQEQSIPGPVISVIKNEKMPRDPNTLPYLHRNPAI</sequence>
<feature type="compositionally biased region" description="Basic and acidic residues" evidence="1">
    <location>
        <begin position="269"/>
        <end position="280"/>
    </location>
</feature>
<organism evidence="2 3">
    <name type="scientific">Paramecium tetraurelia</name>
    <dbReference type="NCBI Taxonomy" id="5888"/>
    <lineage>
        <taxon>Eukaryota</taxon>
        <taxon>Sar</taxon>
        <taxon>Alveolata</taxon>
        <taxon>Ciliophora</taxon>
        <taxon>Intramacronucleata</taxon>
        <taxon>Oligohymenophorea</taxon>
        <taxon>Peniculida</taxon>
        <taxon>Parameciidae</taxon>
        <taxon>Paramecium</taxon>
    </lineage>
</organism>
<feature type="region of interest" description="Disordered" evidence="1">
    <location>
        <begin position="153"/>
        <end position="172"/>
    </location>
</feature>
<feature type="compositionally biased region" description="Basic and acidic residues" evidence="1">
    <location>
        <begin position="153"/>
        <end position="168"/>
    </location>
</feature>
<dbReference type="eggNOG" id="ENOG502QUHB">
    <property type="taxonomic scope" value="Eukaryota"/>
</dbReference>
<name>A0BTW6_PARTE</name>
<evidence type="ECO:0000256" key="1">
    <source>
        <dbReference type="SAM" id="MobiDB-lite"/>
    </source>
</evidence>
<keyword evidence="3" id="KW-1185">Reference proteome</keyword>
<dbReference type="OrthoDB" id="250654at2759"/>
<dbReference type="EMBL" id="CT868017">
    <property type="protein sequence ID" value="CAK61983.1"/>
    <property type="molecule type" value="Genomic_DNA"/>
</dbReference>
<gene>
    <name evidence="2" type="ORF">GSPATT00032215001</name>
</gene>
<dbReference type="InParanoid" id="A0BTW6"/>
<dbReference type="Proteomes" id="UP000000600">
    <property type="component" value="Unassembled WGS sequence"/>
</dbReference>
<dbReference type="GeneID" id="5015165"/>
<protein>
    <submittedName>
        <fullName evidence="2">Uncharacterized protein</fullName>
    </submittedName>
</protein>
<dbReference type="RefSeq" id="XP_001429381.1">
    <property type="nucleotide sequence ID" value="XM_001429344.1"/>
</dbReference>
<dbReference type="AlphaFoldDB" id="A0BTW6"/>
<dbReference type="HOGENOM" id="CLU_744882_0_0_1"/>
<dbReference type="PANTHER" id="PTHR41747:SF1">
    <property type="entry name" value="CHROMOSOME UNDETERMINED SCAFFOLD_128, WHOLE GENOME SHOTGUN SEQUENCE"/>
    <property type="match status" value="1"/>
</dbReference>
<accession>A0BTW6</accession>
<dbReference type="KEGG" id="ptm:GSPATT00032215001"/>
<feature type="compositionally biased region" description="Basic and acidic residues" evidence="1">
    <location>
        <begin position="290"/>
        <end position="304"/>
    </location>
</feature>
<proteinExistence type="predicted"/>
<dbReference type="PANTHER" id="PTHR41747">
    <property type="entry name" value="CHROMOSOME UNDETERMINED SCAFFOLD_128, WHOLE GENOME SHOTGUN SEQUENCE"/>
    <property type="match status" value="1"/>
</dbReference>
<evidence type="ECO:0000313" key="3">
    <source>
        <dbReference type="Proteomes" id="UP000000600"/>
    </source>
</evidence>
<reference evidence="2 3" key="1">
    <citation type="journal article" date="2006" name="Nature">
        <title>Global trends of whole-genome duplications revealed by the ciliate Paramecium tetraurelia.</title>
        <authorList>
            <consortium name="Genoscope"/>
            <person name="Aury J.-M."/>
            <person name="Jaillon O."/>
            <person name="Duret L."/>
            <person name="Noel B."/>
            <person name="Jubin C."/>
            <person name="Porcel B.M."/>
            <person name="Segurens B."/>
            <person name="Daubin V."/>
            <person name="Anthouard V."/>
            <person name="Aiach N."/>
            <person name="Arnaiz O."/>
            <person name="Billaut A."/>
            <person name="Beisson J."/>
            <person name="Blanc I."/>
            <person name="Bouhouche K."/>
            <person name="Camara F."/>
            <person name="Duharcourt S."/>
            <person name="Guigo R."/>
            <person name="Gogendeau D."/>
            <person name="Katinka M."/>
            <person name="Keller A.-M."/>
            <person name="Kissmehl R."/>
            <person name="Klotz C."/>
            <person name="Koll F."/>
            <person name="Le Moue A."/>
            <person name="Lepere C."/>
            <person name="Malinsky S."/>
            <person name="Nowacki M."/>
            <person name="Nowak J.K."/>
            <person name="Plattner H."/>
            <person name="Poulain J."/>
            <person name="Ruiz F."/>
            <person name="Serrano V."/>
            <person name="Zagulski M."/>
            <person name="Dessen P."/>
            <person name="Betermier M."/>
            <person name="Weissenbach J."/>
            <person name="Scarpelli C."/>
            <person name="Schachter V."/>
            <person name="Sperling L."/>
            <person name="Meyer E."/>
            <person name="Cohen J."/>
            <person name="Wincker P."/>
        </authorList>
    </citation>
    <scope>NUCLEOTIDE SEQUENCE [LARGE SCALE GENOMIC DNA]</scope>
    <source>
        <strain evidence="2 3">Stock d4-2</strain>
    </source>
</reference>
<evidence type="ECO:0000313" key="2">
    <source>
        <dbReference type="EMBL" id="CAK61983.1"/>
    </source>
</evidence>
<dbReference type="GO" id="GO:0005930">
    <property type="term" value="C:axoneme"/>
    <property type="evidence" value="ECO:0000318"/>
    <property type="project" value="GO_Central"/>
</dbReference>
<dbReference type="OMA" id="RANNWSV"/>